<protein>
    <recommendedName>
        <fullName evidence="4">Fungal-type protein kinase domain-containing protein</fullName>
    </recommendedName>
</protein>
<evidence type="ECO:0000313" key="2">
    <source>
        <dbReference type="Proteomes" id="UP000504637"/>
    </source>
</evidence>
<gene>
    <name evidence="3" type="ORF">K489DRAFT_169395</name>
</gene>
<name>A0A6J3M8K2_9PEZI</name>
<accession>A0A6J3M8K2</accession>
<organism evidence="3">
    <name type="scientific">Dissoconium aciculare CBS 342.82</name>
    <dbReference type="NCBI Taxonomy" id="1314786"/>
    <lineage>
        <taxon>Eukaryota</taxon>
        <taxon>Fungi</taxon>
        <taxon>Dikarya</taxon>
        <taxon>Ascomycota</taxon>
        <taxon>Pezizomycotina</taxon>
        <taxon>Dothideomycetes</taxon>
        <taxon>Dothideomycetidae</taxon>
        <taxon>Mycosphaerellales</taxon>
        <taxon>Dissoconiaceae</taxon>
        <taxon>Dissoconium</taxon>
    </lineage>
</organism>
<reference evidence="3" key="2">
    <citation type="submission" date="2020-04" db="EMBL/GenBank/DDBJ databases">
        <authorList>
            <consortium name="NCBI Genome Project"/>
        </authorList>
    </citation>
    <scope>NUCLEOTIDE SEQUENCE</scope>
    <source>
        <strain evidence="3">CBS 342.82</strain>
    </source>
</reference>
<dbReference type="GeneID" id="54357157"/>
<feature type="compositionally biased region" description="Basic and acidic residues" evidence="1">
    <location>
        <begin position="8"/>
        <end position="20"/>
    </location>
</feature>
<dbReference type="AlphaFoldDB" id="A0A6J3M8K2"/>
<keyword evidence="2" id="KW-1185">Reference proteome</keyword>
<feature type="region of interest" description="Disordered" evidence="1">
    <location>
        <begin position="1"/>
        <end position="36"/>
    </location>
</feature>
<reference evidence="3" key="1">
    <citation type="submission" date="2020-01" db="EMBL/GenBank/DDBJ databases">
        <authorList>
            <consortium name="DOE Joint Genome Institute"/>
            <person name="Haridas S."/>
            <person name="Albert R."/>
            <person name="Binder M."/>
            <person name="Bloem J."/>
            <person name="Labutti K."/>
            <person name="Salamov A."/>
            <person name="Andreopoulos B."/>
            <person name="Baker S.E."/>
            <person name="Barry K."/>
            <person name="Bills G."/>
            <person name="Bluhm B.H."/>
            <person name="Cannon C."/>
            <person name="Castanera R."/>
            <person name="Culley D.E."/>
            <person name="Daum C."/>
            <person name="Ezra D."/>
            <person name="Gonzalez J.B."/>
            <person name="Henrissat B."/>
            <person name="Kuo A."/>
            <person name="Liang C."/>
            <person name="Lipzen A."/>
            <person name="Lutzoni F."/>
            <person name="Magnuson J."/>
            <person name="Mondo S."/>
            <person name="Nolan M."/>
            <person name="Ohm R."/>
            <person name="Pangilinan J."/>
            <person name="Park H.-J."/>
            <person name="Ramirez L."/>
            <person name="Alfaro M."/>
            <person name="Sun H."/>
            <person name="Tritt A."/>
            <person name="Yoshinaga Y."/>
            <person name="Zwiers L.-H."/>
            <person name="Turgeon B.G."/>
            <person name="Goodwin S.B."/>
            <person name="Spatafora J.W."/>
            <person name="Crous P.W."/>
            <person name="Grigoriev I.V."/>
        </authorList>
    </citation>
    <scope>NUCLEOTIDE SEQUENCE</scope>
    <source>
        <strain evidence="3">CBS 342.82</strain>
    </source>
</reference>
<reference evidence="3" key="3">
    <citation type="submission" date="2025-08" db="UniProtKB">
        <authorList>
            <consortium name="RefSeq"/>
        </authorList>
    </citation>
    <scope>IDENTIFICATION</scope>
    <source>
        <strain evidence="3">CBS 342.82</strain>
    </source>
</reference>
<evidence type="ECO:0000256" key="1">
    <source>
        <dbReference type="SAM" id="MobiDB-lite"/>
    </source>
</evidence>
<dbReference type="RefSeq" id="XP_033460965.1">
    <property type="nucleotide sequence ID" value="XM_033599358.1"/>
</dbReference>
<evidence type="ECO:0000313" key="3">
    <source>
        <dbReference type="RefSeq" id="XP_033460965.1"/>
    </source>
</evidence>
<dbReference type="Proteomes" id="UP000504637">
    <property type="component" value="Unplaced"/>
</dbReference>
<sequence length="271" mass="31025">MAPVALKDFLKQSFEKPRGEVDDDDDDKKTTRKKPWTSSFPVLEREFYPLESNVLDKFFDDVQDRAEGRLEGKTLDFQSHASCVSNEGEAEVHFTENIVMPLKRAFHNVPRLWFRCQRSVPNPDVPRKSNPDVDSKVIVDWTIRYHDLERENICVGEVKRPTVIDPEAWKPGAKKSVAVMNLWRELAGYAHYYHVKSAFCYDSHNLLILRWEGDVKTSNTKVLLIPVGREGPSIRKAMYRLLYKCLTETLVPGHSVGTGQTGQSSSLTTLE</sequence>
<proteinExistence type="predicted"/>
<evidence type="ECO:0008006" key="4">
    <source>
        <dbReference type="Google" id="ProtNLM"/>
    </source>
</evidence>